<feature type="domain" description="Putative carbohydrate metabolism" evidence="1">
    <location>
        <begin position="133"/>
        <end position="359"/>
    </location>
</feature>
<accession>A0ABS6YCE4</accession>
<sequence>MFLVLLGTTSCIKEEAANAEADILSVSVDNDILLRNPIVSNDEVKLFTADSTDLSKVKIHFNLTQGATITSGDTTNTDYTNARLFTITSQDGNWSKTYKVHFVRIDGITDFHLDDMHYYTYTDQWDPSAAPVNKFHILSETTLSKKQINWASGNPGFLITAGNSPAEDYPTFQSNDGFKGKCAQLVTRSTGFLGRMFGAPIAAGNLFLGDFQLDISNALRSTHFGIPYLEEPVALSGYYKYQAGASFTDKNSKVIADKKDIFTIYAVLYEVTTEVPYLDGTNSLTSENIVKIAKLEDKKETNEWTRFEVPFTFLEGKSIDIEKLQAGKYNLAIVLSSSEDGANFNGAVGSTLWVDELHIDVKY</sequence>
<evidence type="ECO:0000313" key="2">
    <source>
        <dbReference type="EMBL" id="MBW4769238.1"/>
    </source>
</evidence>
<keyword evidence="3" id="KW-1185">Reference proteome</keyword>
<evidence type="ECO:0000259" key="1">
    <source>
        <dbReference type="Pfam" id="PF13201"/>
    </source>
</evidence>
<reference evidence="2 3" key="1">
    <citation type="submission" date="2021-07" db="EMBL/GenBank/DDBJ databases">
        <title>Genomic diversity and antimicrobial resistance of Prevotella spp. isolated from chronic lung disease airways.</title>
        <authorList>
            <person name="Webb K.A."/>
            <person name="Olagoke O.S."/>
            <person name="Baird T."/>
            <person name="Neill J."/>
            <person name="Pham A."/>
            <person name="Wells T.J."/>
            <person name="Ramsay K.A."/>
            <person name="Bell S.C."/>
            <person name="Sarovich D.S."/>
            <person name="Price E.P."/>
        </authorList>
    </citation>
    <scope>NUCLEOTIDE SEQUENCE [LARGE SCALE GENOMIC DNA]</scope>
    <source>
        <strain evidence="2 3">SCHI0011.S.12</strain>
    </source>
</reference>
<name>A0ABS6YCE4_9BACT</name>
<organism evidence="2 3">
    <name type="scientific">Hoylesella nanceiensis</name>
    <dbReference type="NCBI Taxonomy" id="425941"/>
    <lineage>
        <taxon>Bacteria</taxon>
        <taxon>Pseudomonadati</taxon>
        <taxon>Bacteroidota</taxon>
        <taxon>Bacteroidia</taxon>
        <taxon>Bacteroidales</taxon>
        <taxon>Prevotellaceae</taxon>
        <taxon>Hoylesella</taxon>
    </lineage>
</organism>
<gene>
    <name evidence="2" type="ORF">KZO38_05620</name>
</gene>
<evidence type="ECO:0000313" key="3">
    <source>
        <dbReference type="Proteomes" id="UP000788426"/>
    </source>
</evidence>
<dbReference type="InterPro" id="IPR025112">
    <property type="entry name" value="PCMD"/>
</dbReference>
<proteinExistence type="predicted"/>
<dbReference type="EMBL" id="JAHXCT010000003">
    <property type="protein sequence ID" value="MBW4769238.1"/>
    <property type="molecule type" value="Genomic_DNA"/>
</dbReference>
<protein>
    <submittedName>
        <fullName evidence="2">PCMD domain-containing protein</fullName>
    </submittedName>
</protein>
<comment type="caution">
    <text evidence="2">The sequence shown here is derived from an EMBL/GenBank/DDBJ whole genome shotgun (WGS) entry which is preliminary data.</text>
</comment>
<dbReference type="Pfam" id="PF13201">
    <property type="entry name" value="PCMD"/>
    <property type="match status" value="1"/>
</dbReference>
<dbReference type="Proteomes" id="UP000788426">
    <property type="component" value="Unassembled WGS sequence"/>
</dbReference>